<evidence type="ECO:0000256" key="3">
    <source>
        <dbReference type="ARBA" id="ARBA00022475"/>
    </source>
</evidence>
<dbReference type="InterPro" id="IPR003400">
    <property type="entry name" value="ExbD"/>
</dbReference>
<gene>
    <name evidence="9" type="ORF">KBB96_03005</name>
</gene>
<dbReference type="GO" id="GO:0005886">
    <property type="term" value="C:plasma membrane"/>
    <property type="evidence" value="ECO:0007669"/>
    <property type="project" value="UniProtKB-SubCell"/>
</dbReference>
<keyword evidence="6 8" id="KW-0472">Membrane</keyword>
<dbReference type="Pfam" id="PF02472">
    <property type="entry name" value="ExbD"/>
    <property type="match status" value="1"/>
</dbReference>
<comment type="similarity">
    <text evidence="2 7">Belongs to the ExbD/TolR family.</text>
</comment>
<evidence type="ECO:0000256" key="4">
    <source>
        <dbReference type="ARBA" id="ARBA00022692"/>
    </source>
</evidence>
<name>A0A975PFY0_9BACT</name>
<dbReference type="AlphaFoldDB" id="A0A975PFY0"/>
<dbReference type="RefSeq" id="WP_211632098.1">
    <property type="nucleotide sequence ID" value="NZ_CP073100.1"/>
</dbReference>
<dbReference type="KEGG" id="lamb:KBB96_03005"/>
<keyword evidence="7" id="KW-0653">Protein transport</keyword>
<accession>A0A975PFY0</accession>
<keyword evidence="5 8" id="KW-1133">Transmembrane helix</keyword>
<feature type="transmembrane region" description="Helical" evidence="8">
    <location>
        <begin position="12"/>
        <end position="32"/>
    </location>
</feature>
<evidence type="ECO:0000256" key="1">
    <source>
        <dbReference type="ARBA" id="ARBA00004162"/>
    </source>
</evidence>
<comment type="subcellular location">
    <subcellularLocation>
        <location evidence="1">Cell membrane</location>
        <topology evidence="1">Single-pass membrane protein</topology>
    </subcellularLocation>
    <subcellularLocation>
        <location evidence="7">Cell membrane</location>
        <topology evidence="7">Single-pass type II membrane protein</topology>
    </subcellularLocation>
</comment>
<keyword evidence="3" id="KW-1003">Cell membrane</keyword>
<reference evidence="9" key="1">
    <citation type="submission" date="2021-04" db="EMBL/GenBank/DDBJ databases">
        <title>Luteolibacter sp. 32A isolated from the skin of an Anderson's salamander (Ambystoma andersonii).</title>
        <authorList>
            <person name="Spergser J."/>
            <person name="Busse H.-J."/>
        </authorList>
    </citation>
    <scope>NUCLEOTIDE SEQUENCE</scope>
    <source>
        <strain evidence="9">32A</strain>
    </source>
</reference>
<dbReference type="Proteomes" id="UP000676169">
    <property type="component" value="Chromosome"/>
</dbReference>
<proteinExistence type="inferred from homology"/>
<evidence type="ECO:0000256" key="7">
    <source>
        <dbReference type="RuleBase" id="RU003879"/>
    </source>
</evidence>
<organism evidence="9 10">
    <name type="scientific">Luteolibacter ambystomatis</name>
    <dbReference type="NCBI Taxonomy" id="2824561"/>
    <lineage>
        <taxon>Bacteria</taxon>
        <taxon>Pseudomonadati</taxon>
        <taxon>Verrucomicrobiota</taxon>
        <taxon>Verrucomicrobiia</taxon>
        <taxon>Verrucomicrobiales</taxon>
        <taxon>Verrucomicrobiaceae</taxon>
        <taxon>Luteolibacter</taxon>
    </lineage>
</organism>
<dbReference type="EMBL" id="CP073100">
    <property type="protein sequence ID" value="QUE51867.1"/>
    <property type="molecule type" value="Genomic_DNA"/>
</dbReference>
<keyword evidence="10" id="KW-1185">Reference proteome</keyword>
<dbReference type="GO" id="GO:0022857">
    <property type="term" value="F:transmembrane transporter activity"/>
    <property type="evidence" value="ECO:0007669"/>
    <property type="project" value="InterPro"/>
</dbReference>
<evidence type="ECO:0000256" key="8">
    <source>
        <dbReference type="SAM" id="Phobius"/>
    </source>
</evidence>
<keyword evidence="4 7" id="KW-0812">Transmembrane</keyword>
<evidence type="ECO:0000313" key="9">
    <source>
        <dbReference type="EMBL" id="QUE51867.1"/>
    </source>
</evidence>
<dbReference type="GO" id="GO:0015031">
    <property type="term" value="P:protein transport"/>
    <property type="evidence" value="ECO:0007669"/>
    <property type="project" value="UniProtKB-KW"/>
</dbReference>
<evidence type="ECO:0000313" key="10">
    <source>
        <dbReference type="Proteomes" id="UP000676169"/>
    </source>
</evidence>
<evidence type="ECO:0000256" key="5">
    <source>
        <dbReference type="ARBA" id="ARBA00022989"/>
    </source>
</evidence>
<evidence type="ECO:0000256" key="2">
    <source>
        <dbReference type="ARBA" id="ARBA00005811"/>
    </source>
</evidence>
<evidence type="ECO:0000256" key="6">
    <source>
        <dbReference type="ARBA" id="ARBA00023136"/>
    </source>
</evidence>
<sequence length="148" mass="16043">MKLELTLPERPGFLHVVPLFNLFALLLMFFVLGPSLVLQAGKQVELPPSKFQMERFTGAQVVTLGPGSPAKIYLGREAISLDALGKKLDERRGSGPAAVLLRADVGTPVVLEQEVSELILRKNYKVMLVGRPAQVGASDTSSSKETDQ</sequence>
<keyword evidence="7" id="KW-0813">Transport</keyword>
<protein>
    <submittedName>
        <fullName evidence="9">Biopolymer transporter ExbD</fullName>
    </submittedName>
</protein>